<reference evidence="2" key="1">
    <citation type="submission" date="2015-07" db="EMBL/GenBank/DDBJ databases">
        <title>Draft genome sequence of Acetobacterium bakii DSM 8293, a potential psychrophilic chemical producer through syngas fermentation.</title>
        <authorList>
            <person name="Song Y."/>
            <person name="Hwang S."/>
            <person name="Cho B.-K."/>
        </authorList>
    </citation>
    <scope>NUCLEOTIDE SEQUENCE [LARGE SCALE GENOMIC DNA]</scope>
    <source>
        <strain evidence="2">DSM 8239</strain>
    </source>
</reference>
<comment type="caution">
    <text evidence="1">The sequence shown here is derived from an EMBL/GenBank/DDBJ whole genome shotgun (WGS) entry which is preliminary data.</text>
</comment>
<proteinExistence type="predicted"/>
<dbReference type="EMBL" id="LGYO01000029">
    <property type="protein sequence ID" value="KNZ41466.1"/>
    <property type="molecule type" value="Genomic_DNA"/>
</dbReference>
<protein>
    <submittedName>
        <fullName evidence="1">Uncharacterized protein</fullName>
    </submittedName>
</protein>
<evidence type="ECO:0000313" key="1">
    <source>
        <dbReference type="EMBL" id="KNZ41466.1"/>
    </source>
</evidence>
<name>A0A0L6TYX5_9FIRM</name>
<accession>A0A0L6TYX5</accession>
<dbReference type="AlphaFoldDB" id="A0A0L6TYX5"/>
<dbReference type="Proteomes" id="UP000036873">
    <property type="component" value="Unassembled WGS sequence"/>
</dbReference>
<dbReference type="STRING" id="52689.AKG39_11920"/>
<evidence type="ECO:0000313" key="2">
    <source>
        <dbReference type="Proteomes" id="UP000036873"/>
    </source>
</evidence>
<dbReference type="RefSeq" id="WP_050740628.1">
    <property type="nucleotide sequence ID" value="NZ_LGYO01000029.1"/>
</dbReference>
<gene>
    <name evidence="1" type="ORF">AKG39_11920</name>
</gene>
<organism evidence="1 2">
    <name type="scientific">Acetobacterium bakii</name>
    <dbReference type="NCBI Taxonomy" id="52689"/>
    <lineage>
        <taxon>Bacteria</taxon>
        <taxon>Bacillati</taxon>
        <taxon>Bacillota</taxon>
        <taxon>Clostridia</taxon>
        <taxon>Eubacteriales</taxon>
        <taxon>Eubacteriaceae</taxon>
        <taxon>Acetobacterium</taxon>
    </lineage>
</organism>
<sequence length="78" mass="8982">MSKKIDNLHGIDPVFQKKALEKIGIFTEEQLDEAYKNASLNISLFVTPTSELLKLPENAHLRAGYEEMIQKQNHEEKK</sequence>
<keyword evidence="2" id="KW-1185">Reference proteome</keyword>